<organism evidence="2 3">
    <name type="scientific">Aspergillus lucknowensis</name>
    <dbReference type="NCBI Taxonomy" id="176173"/>
    <lineage>
        <taxon>Eukaryota</taxon>
        <taxon>Fungi</taxon>
        <taxon>Dikarya</taxon>
        <taxon>Ascomycota</taxon>
        <taxon>Pezizomycotina</taxon>
        <taxon>Eurotiomycetes</taxon>
        <taxon>Eurotiomycetidae</taxon>
        <taxon>Eurotiales</taxon>
        <taxon>Aspergillaceae</taxon>
        <taxon>Aspergillus</taxon>
        <taxon>Aspergillus subgen. Nidulantes</taxon>
    </lineage>
</organism>
<proteinExistence type="predicted"/>
<reference evidence="2 3" key="1">
    <citation type="submission" date="2024-07" db="EMBL/GenBank/DDBJ databases">
        <title>Section-level genome sequencing and comparative genomics of Aspergillus sections Usti and Cavernicolus.</title>
        <authorList>
            <consortium name="Lawrence Berkeley National Laboratory"/>
            <person name="Nybo J.L."/>
            <person name="Vesth T.C."/>
            <person name="Theobald S."/>
            <person name="Frisvad J.C."/>
            <person name="Larsen T.O."/>
            <person name="Kjaerboelling I."/>
            <person name="Rothschild-Mancinelli K."/>
            <person name="Lyhne E.K."/>
            <person name="Kogle M.E."/>
            <person name="Barry K."/>
            <person name="Clum A."/>
            <person name="Na H."/>
            <person name="Ledsgaard L."/>
            <person name="Lin J."/>
            <person name="Lipzen A."/>
            <person name="Kuo A."/>
            <person name="Riley R."/>
            <person name="Mondo S."/>
            <person name="Labutti K."/>
            <person name="Haridas S."/>
            <person name="Pangalinan J."/>
            <person name="Salamov A.A."/>
            <person name="Simmons B.A."/>
            <person name="Magnuson J.K."/>
            <person name="Chen J."/>
            <person name="Drula E."/>
            <person name="Henrissat B."/>
            <person name="Wiebenga A."/>
            <person name="Lubbers R.J."/>
            <person name="Gomes A.C."/>
            <person name="Macurrencykelacurrency M.R."/>
            <person name="Stajich J."/>
            <person name="Grigoriev I.V."/>
            <person name="Mortensen U.H."/>
            <person name="De Vries R.P."/>
            <person name="Baker S.E."/>
            <person name="Andersen M.R."/>
        </authorList>
    </citation>
    <scope>NUCLEOTIDE SEQUENCE [LARGE SCALE GENOMIC DNA]</scope>
    <source>
        <strain evidence="2 3">CBS 449.75</strain>
    </source>
</reference>
<keyword evidence="1" id="KW-0472">Membrane</keyword>
<keyword evidence="3" id="KW-1185">Reference proteome</keyword>
<gene>
    <name evidence="2" type="ORF">BJX67DRAFT_347272</name>
</gene>
<dbReference type="GeneID" id="98143588"/>
<dbReference type="RefSeq" id="XP_070888885.1">
    <property type="nucleotide sequence ID" value="XM_071028516.1"/>
</dbReference>
<evidence type="ECO:0000313" key="3">
    <source>
        <dbReference type="Proteomes" id="UP001610432"/>
    </source>
</evidence>
<protein>
    <submittedName>
        <fullName evidence="2">Uncharacterized protein</fullName>
    </submittedName>
</protein>
<feature type="transmembrane region" description="Helical" evidence="1">
    <location>
        <begin position="15"/>
        <end position="37"/>
    </location>
</feature>
<evidence type="ECO:0000256" key="1">
    <source>
        <dbReference type="SAM" id="Phobius"/>
    </source>
</evidence>
<name>A0ABR4LZM0_9EURO</name>
<dbReference type="Proteomes" id="UP001610432">
    <property type="component" value="Unassembled WGS sequence"/>
</dbReference>
<accession>A0ABR4LZM0</accession>
<keyword evidence="1" id="KW-1133">Transmembrane helix</keyword>
<sequence length="55" mass="6492">MVADERKYNQMRHRLSPYLAMTSSLLLFQFQIPYVLWSGDPKVHALPLLLLLWCS</sequence>
<comment type="caution">
    <text evidence="2">The sequence shown here is derived from an EMBL/GenBank/DDBJ whole genome shotgun (WGS) entry which is preliminary data.</text>
</comment>
<dbReference type="EMBL" id="JBFXLQ010000008">
    <property type="protein sequence ID" value="KAL2869906.1"/>
    <property type="molecule type" value="Genomic_DNA"/>
</dbReference>
<evidence type="ECO:0000313" key="2">
    <source>
        <dbReference type="EMBL" id="KAL2869906.1"/>
    </source>
</evidence>
<keyword evidence="1" id="KW-0812">Transmembrane</keyword>